<gene>
    <name evidence="1" type="ORF">FSW04_04240</name>
</gene>
<proteinExistence type="predicted"/>
<organism evidence="1 2">
    <name type="scientific">Baekduia soli</name>
    <dbReference type="NCBI Taxonomy" id="496014"/>
    <lineage>
        <taxon>Bacteria</taxon>
        <taxon>Bacillati</taxon>
        <taxon>Actinomycetota</taxon>
        <taxon>Thermoleophilia</taxon>
        <taxon>Solirubrobacterales</taxon>
        <taxon>Baekduiaceae</taxon>
        <taxon>Baekduia</taxon>
    </lineage>
</organism>
<dbReference type="RefSeq" id="WP_146916603.1">
    <property type="nucleotide sequence ID" value="NZ_CP042430.1"/>
</dbReference>
<reference evidence="1 2" key="1">
    <citation type="journal article" date="2018" name="J. Microbiol.">
        <title>Baekduia soli gen. nov., sp. nov., a novel bacterium isolated from the soil of Baekdu Mountain and proposal of a novel family name, Baekduiaceae fam. nov.</title>
        <authorList>
            <person name="An D.S."/>
            <person name="Siddiqi M.Z."/>
            <person name="Kim K.H."/>
            <person name="Yu H.S."/>
            <person name="Im W.T."/>
        </authorList>
    </citation>
    <scope>NUCLEOTIDE SEQUENCE [LARGE SCALE GENOMIC DNA]</scope>
    <source>
        <strain evidence="1 2">BR7-21</strain>
    </source>
</reference>
<evidence type="ECO:0000313" key="2">
    <source>
        <dbReference type="Proteomes" id="UP000321805"/>
    </source>
</evidence>
<keyword evidence="2" id="KW-1185">Reference proteome</keyword>
<dbReference type="AlphaFoldDB" id="A0A5B8U1N1"/>
<evidence type="ECO:0000313" key="1">
    <source>
        <dbReference type="EMBL" id="QEC46877.1"/>
    </source>
</evidence>
<protein>
    <recommendedName>
        <fullName evidence="3">Glycosyltransferase family 2 protein</fullName>
    </recommendedName>
</protein>
<evidence type="ECO:0008006" key="3">
    <source>
        <dbReference type="Google" id="ProtNLM"/>
    </source>
</evidence>
<name>A0A5B8U1N1_9ACTN</name>
<sequence length="298" mass="33324">MKAVVVVCLEPEHLDLCLDALLRWLPHEDILVINNANTLERVGAIERTARRWSVSTGRGHDLVNGENTLVHIHEALKDVAAMWPGETVLKLDEDILLVSRPEDWDVGPMELLVPAVTINNHTSRFFLRELDPELADIADRHAWLWHLPDPRTGEETRGRALRAVYGAEPEALVEHCRRHGDRRRYGREDWDGEAFMTDPANGDRRGISSTVMAFRSDDYVAMCGRAAGIEEVLLAGAVYEGRATYVVDTGIFCHHVNYHSVRDAVLELGEHAERWNRRAVVAATAATRAAAPNPVLSA</sequence>
<dbReference type="EMBL" id="CP042430">
    <property type="protein sequence ID" value="QEC46877.1"/>
    <property type="molecule type" value="Genomic_DNA"/>
</dbReference>
<dbReference type="KEGG" id="bsol:FSW04_04240"/>
<accession>A0A5B8U1N1</accession>
<dbReference type="Proteomes" id="UP000321805">
    <property type="component" value="Chromosome"/>
</dbReference>